<protein>
    <submittedName>
        <fullName evidence="1">Uncharacterized protein</fullName>
    </submittedName>
</protein>
<name>J4UFU5_STROR</name>
<sequence>MRLLGWLKLSTEQFYLPSALFKGNIKNTKGKSTYSLF</sequence>
<gene>
    <name evidence="1" type="ORF">HMPREF1125_1519</name>
</gene>
<dbReference type="Proteomes" id="UP000006745">
    <property type="component" value="Unassembled WGS sequence"/>
</dbReference>
<reference evidence="1 2" key="1">
    <citation type="submission" date="2012-07" db="EMBL/GenBank/DDBJ databases">
        <authorList>
            <person name="Durkin A.S."/>
            <person name="McCorrison J."/>
            <person name="Torralba M."/>
            <person name="Gillis M."/>
            <person name="Methe B."/>
            <person name="Sutton G."/>
            <person name="Nelson K.E."/>
        </authorList>
    </citation>
    <scope>NUCLEOTIDE SEQUENCE [LARGE SCALE GENOMIC DNA]</scope>
    <source>
        <strain evidence="1 2">SK304</strain>
    </source>
</reference>
<organism evidence="1 2">
    <name type="scientific">Streptococcus oralis SK304</name>
    <dbReference type="NCBI Taxonomy" id="1161421"/>
    <lineage>
        <taxon>Bacteria</taxon>
        <taxon>Bacillati</taxon>
        <taxon>Bacillota</taxon>
        <taxon>Bacilli</taxon>
        <taxon>Lactobacillales</taxon>
        <taxon>Streptococcaceae</taxon>
        <taxon>Streptococcus</taxon>
    </lineage>
</organism>
<dbReference type="AlphaFoldDB" id="J4UFU5"/>
<dbReference type="EMBL" id="ALJN01000006">
    <property type="protein sequence ID" value="EJP22647.1"/>
    <property type="molecule type" value="Genomic_DNA"/>
</dbReference>
<evidence type="ECO:0000313" key="2">
    <source>
        <dbReference type="Proteomes" id="UP000006745"/>
    </source>
</evidence>
<accession>J4UFU5</accession>
<dbReference type="PATRIC" id="fig|1161421.3.peg.313"/>
<proteinExistence type="predicted"/>
<comment type="caution">
    <text evidence="1">The sequence shown here is derived from an EMBL/GenBank/DDBJ whole genome shotgun (WGS) entry which is preliminary data.</text>
</comment>
<evidence type="ECO:0000313" key="1">
    <source>
        <dbReference type="EMBL" id="EJP22647.1"/>
    </source>
</evidence>